<evidence type="ECO:0000259" key="4">
    <source>
        <dbReference type="PROSITE" id="PS01124"/>
    </source>
</evidence>
<dbReference type="AlphaFoldDB" id="A0AAE3LQ80"/>
<dbReference type="SMART" id="SM00342">
    <property type="entry name" value="HTH_ARAC"/>
    <property type="match status" value="1"/>
</dbReference>
<accession>A0AAE3LQ80</accession>
<dbReference type="PANTHER" id="PTHR43280">
    <property type="entry name" value="ARAC-FAMILY TRANSCRIPTIONAL REGULATOR"/>
    <property type="match status" value="1"/>
</dbReference>
<dbReference type="PANTHER" id="PTHR43280:SF32">
    <property type="entry name" value="TRANSCRIPTIONAL REGULATORY PROTEIN"/>
    <property type="match status" value="1"/>
</dbReference>
<dbReference type="Pfam" id="PF12833">
    <property type="entry name" value="HTH_18"/>
    <property type="match status" value="1"/>
</dbReference>
<dbReference type="Gene3D" id="1.10.10.60">
    <property type="entry name" value="Homeodomain-like"/>
    <property type="match status" value="1"/>
</dbReference>
<dbReference type="GO" id="GO:0043565">
    <property type="term" value="F:sequence-specific DNA binding"/>
    <property type="evidence" value="ECO:0007669"/>
    <property type="project" value="InterPro"/>
</dbReference>
<dbReference type="SUPFAM" id="SSF46689">
    <property type="entry name" value="Homeodomain-like"/>
    <property type="match status" value="1"/>
</dbReference>
<name>A0AAE3LQ80_9BACT</name>
<evidence type="ECO:0000313" key="6">
    <source>
        <dbReference type="Proteomes" id="UP001209317"/>
    </source>
</evidence>
<evidence type="ECO:0000256" key="1">
    <source>
        <dbReference type="ARBA" id="ARBA00023015"/>
    </source>
</evidence>
<keyword evidence="2" id="KW-0238">DNA-binding</keyword>
<protein>
    <submittedName>
        <fullName evidence="5">Helix-turn-helix domain-containing protein</fullName>
    </submittedName>
</protein>
<dbReference type="PROSITE" id="PS01124">
    <property type="entry name" value="HTH_ARAC_FAMILY_2"/>
    <property type="match status" value="1"/>
</dbReference>
<dbReference type="Proteomes" id="UP001209317">
    <property type="component" value="Unassembled WGS sequence"/>
</dbReference>
<keyword evidence="3" id="KW-0804">Transcription</keyword>
<dbReference type="InterPro" id="IPR018060">
    <property type="entry name" value="HTH_AraC"/>
</dbReference>
<gene>
    <name evidence="5" type="ORF">OD355_07010</name>
</gene>
<comment type="caution">
    <text evidence="5">The sequence shown here is derived from an EMBL/GenBank/DDBJ whole genome shotgun (WGS) entry which is preliminary data.</text>
</comment>
<evidence type="ECO:0000256" key="2">
    <source>
        <dbReference type="ARBA" id="ARBA00023125"/>
    </source>
</evidence>
<keyword evidence="6" id="KW-1185">Reference proteome</keyword>
<feature type="domain" description="HTH araC/xylS-type" evidence="4">
    <location>
        <begin position="168"/>
        <end position="266"/>
    </location>
</feature>
<dbReference type="RefSeq" id="WP_263037746.1">
    <property type="nucleotide sequence ID" value="NZ_JAOTPL010000008.1"/>
</dbReference>
<proteinExistence type="predicted"/>
<dbReference type="InterPro" id="IPR009057">
    <property type="entry name" value="Homeodomain-like_sf"/>
</dbReference>
<dbReference type="EMBL" id="JAOTPL010000008">
    <property type="protein sequence ID" value="MCU7694260.1"/>
    <property type="molecule type" value="Genomic_DNA"/>
</dbReference>
<evidence type="ECO:0000313" key="5">
    <source>
        <dbReference type="EMBL" id="MCU7694260.1"/>
    </source>
</evidence>
<dbReference type="GO" id="GO:0003700">
    <property type="term" value="F:DNA-binding transcription factor activity"/>
    <property type="evidence" value="ECO:0007669"/>
    <property type="project" value="InterPro"/>
</dbReference>
<evidence type="ECO:0000256" key="3">
    <source>
        <dbReference type="ARBA" id="ARBA00023163"/>
    </source>
</evidence>
<organism evidence="5 6">
    <name type="scientific">Haoranjiania flava</name>
    <dbReference type="NCBI Taxonomy" id="1856322"/>
    <lineage>
        <taxon>Bacteria</taxon>
        <taxon>Pseudomonadati</taxon>
        <taxon>Bacteroidota</taxon>
        <taxon>Chitinophagia</taxon>
        <taxon>Chitinophagales</taxon>
        <taxon>Chitinophagaceae</taxon>
        <taxon>Haoranjiania</taxon>
    </lineage>
</organism>
<sequence length="274" mass="31604">MQENLFDIKTGILPDAAVNNSSFYQIIAFNGTGRFMVDFAEYSFSGNTILFLTPHQDFQWINSFGFTFDLLQFHGDFYCIEYHKKEVACNGLLFNNIYLQPHINVTANDFAEIKLLFKKLADEKNADDVYSLAVARAYLQLILALCSKEKINQVKTEMPDDQDHNEITVFQNLLEANFLRQRSPSFYAAAMSLSLSAFSKKIKKQFRKTPSEIIQERIILEAKKLLHLTYKSVKEIAAELNFEDEFYFSRYFKKNTGLSPLHYRESVGISIAAK</sequence>
<keyword evidence="1" id="KW-0805">Transcription regulation</keyword>
<reference evidence="5" key="1">
    <citation type="submission" date="2022-10" db="EMBL/GenBank/DDBJ databases">
        <authorList>
            <person name="Kim H.S."/>
            <person name="Kim J.-S."/>
            <person name="Suh M.K."/>
            <person name="Eom M.K."/>
            <person name="Lee J.-S."/>
        </authorList>
    </citation>
    <scope>NUCLEOTIDE SEQUENCE</scope>
    <source>
        <strain evidence="5">LIP-5</strain>
    </source>
</reference>